<dbReference type="InterPro" id="IPR017850">
    <property type="entry name" value="Alkaline_phosphatase_core_sf"/>
</dbReference>
<proteinExistence type="predicted"/>
<feature type="domain" description="Alkaline phosphatase-like protein PglZ C-terminal" evidence="4">
    <location>
        <begin position="794"/>
        <end position="891"/>
    </location>
</feature>
<evidence type="ECO:0000313" key="5">
    <source>
        <dbReference type="EMBL" id="NTY62304.1"/>
    </source>
</evidence>
<accession>A0ABX2JX55</accession>
<dbReference type="Proteomes" id="UP000708347">
    <property type="component" value="Unassembled WGS sequence"/>
</dbReference>
<feature type="domain" description="Alkaline phosphatase-like protein PglZ second" evidence="2">
    <location>
        <begin position="173"/>
        <end position="312"/>
    </location>
</feature>
<evidence type="ECO:0000313" key="6">
    <source>
        <dbReference type="Proteomes" id="UP000708347"/>
    </source>
</evidence>
<dbReference type="InterPro" id="IPR047992">
    <property type="entry name" value="BREX_PglZ"/>
</dbReference>
<gene>
    <name evidence="5" type="primary">pglZ</name>
    <name evidence="5" type="ORF">FEG63_22455</name>
</gene>
<protein>
    <submittedName>
        <fullName evidence="5">BREX-2 system phosphatase PglZ</fullName>
    </submittedName>
</protein>
<dbReference type="RefSeq" id="WP_174400021.1">
    <property type="nucleotide sequence ID" value="NZ_VBSB01000015.1"/>
</dbReference>
<feature type="region of interest" description="Disordered" evidence="1">
    <location>
        <begin position="764"/>
        <end position="795"/>
    </location>
</feature>
<evidence type="ECO:0000259" key="4">
    <source>
        <dbReference type="Pfam" id="PF25863"/>
    </source>
</evidence>
<comment type="caution">
    <text evidence="5">The sequence shown here is derived from an EMBL/GenBank/DDBJ whole genome shotgun (WGS) entry which is preliminary data.</text>
</comment>
<dbReference type="EMBL" id="VBSB01000015">
    <property type="protein sequence ID" value="NTY62304.1"/>
    <property type="molecule type" value="Genomic_DNA"/>
</dbReference>
<dbReference type="InterPro" id="IPR058880">
    <property type="entry name" value="PglZ_N"/>
</dbReference>
<dbReference type="Pfam" id="PF25862">
    <property type="entry name" value="PglZ_1st"/>
    <property type="match status" value="1"/>
</dbReference>
<feature type="domain" description="Alkaline phosphatase-like protein PglZ N-terminal" evidence="3">
    <location>
        <begin position="8"/>
        <end position="99"/>
    </location>
</feature>
<evidence type="ECO:0000259" key="2">
    <source>
        <dbReference type="Pfam" id="PF25861"/>
    </source>
</evidence>
<dbReference type="Pfam" id="PF25863">
    <property type="entry name" value="PglZ_C"/>
    <property type="match status" value="1"/>
</dbReference>
<dbReference type="InterPro" id="IPR058882">
    <property type="entry name" value="PglZ_C"/>
</dbReference>
<sequence length="894" mass="95246">MTTVTATEPVIRARLKKAREKNYANGVLGLRAKATYDGSDFDYDGTPVTVAPCPSVLAIWEAIDGRDPNGWTVVLTSVDDDDLGDTVLAHLLDGRLITPDPWDALRSNFSATTIEPALYRTTNDRAIANGLLATLSADAYIPAPGGVLTRDHAMATLARDTLGIVKDVDVEIDTLAVLEWSRSSDVTERVTALNINGGPELSAAFYQWLAGRSGRLAAPVAALLPAGRISELVALGIVAGVFDGTESVALGKFLVRSGLSDLSPDSLQVWYQDTYGLVTNSLKSEQQQAVLSAAGTIISELGISEAATSSDLLPHGLEARLVSLSNAITAALPDPLPSEVDSRLVSEEALRDIENRWEHVQQHFLASTDRSAHAFGGAVRLARHLATGVAPTTGLAPLADRHLRTDSWVDSALVVARRGADQPVPAAALRALIDIALARRARHDRAFATALADAPTPSVQTIENVMRDTVIPIAKNSATLLLVIDALSVAAANDLVRSMQQHGWTEVSANNAKQRGVALAVLPTLTQRSRCSLLCGELREGTSDRERTGFLSLLRESGLEATGGVPDPIFHKKALDAVPSGAQLATDIRNAIADTDRQKLVAVVLNYVDDTLHHTDPGGTDWTLQTITHLAPLLAAAKNAGRTVVITSDHGHIIEYGTSAKVARANTYGQRAHGDLARVDPDREVVVRGPRVLTESQQVVLAVDETIRYEARNAGYHGGATPAEAIVPVVALVAGELFEGASRVVGTEPYWWHAGSLAATEIPPDVSTKKSRKPAQDSLGLFDDPAHSTTPASGLPGAVLRSKVFAEQMKRSSRIALREDQIQNLLQTLLATSAREITLAQAAAALGVETARAKGALMQAKPLLDVEGYEVLRVDRDVVRLDVEALKEQFGISE</sequence>
<evidence type="ECO:0000256" key="1">
    <source>
        <dbReference type="SAM" id="MobiDB-lite"/>
    </source>
</evidence>
<name>A0ABX2JX55_9MYCO</name>
<dbReference type="Pfam" id="PF08665">
    <property type="entry name" value="PglZ"/>
    <property type="match status" value="1"/>
</dbReference>
<organism evidence="5 6">
    <name type="scientific">Mycolicibacterium sphagni</name>
    <dbReference type="NCBI Taxonomy" id="1786"/>
    <lineage>
        <taxon>Bacteria</taxon>
        <taxon>Bacillati</taxon>
        <taxon>Actinomycetota</taxon>
        <taxon>Actinomycetes</taxon>
        <taxon>Mycobacteriales</taxon>
        <taxon>Mycobacteriaceae</taxon>
        <taxon>Mycolicibacterium</taxon>
    </lineage>
</organism>
<reference evidence="5 6" key="1">
    <citation type="submission" date="2019-05" db="EMBL/GenBank/DDBJ databases">
        <title>Mycolicibacterium sphagni ENV482 genome assembly.</title>
        <authorList>
            <person name="Chen W."/>
            <person name="Faulkner N.W."/>
            <person name="Hyman M.R."/>
        </authorList>
    </citation>
    <scope>NUCLEOTIDE SEQUENCE [LARGE SCALE GENOMIC DNA]</scope>
    <source>
        <strain evidence="5 6">ENV482</strain>
    </source>
</reference>
<evidence type="ECO:0000259" key="3">
    <source>
        <dbReference type="Pfam" id="PF25862"/>
    </source>
</evidence>
<dbReference type="Pfam" id="PF25861">
    <property type="entry name" value="PglZ_2nd"/>
    <property type="match status" value="1"/>
</dbReference>
<dbReference type="InterPro" id="IPR058881">
    <property type="entry name" value="PglZ_2nd"/>
</dbReference>
<dbReference type="SUPFAM" id="SSF53649">
    <property type="entry name" value="Alkaline phosphatase-like"/>
    <property type="match status" value="1"/>
</dbReference>
<keyword evidence="6" id="KW-1185">Reference proteome</keyword>
<dbReference type="NCBIfam" id="NF033446">
    <property type="entry name" value="BREX_PglZ_2"/>
    <property type="match status" value="1"/>
</dbReference>